<gene>
    <name evidence="1" type="ORF">SAMN06265222_12449</name>
</gene>
<dbReference type="Proteomes" id="UP001158067">
    <property type="component" value="Unassembled WGS sequence"/>
</dbReference>
<reference evidence="1 2" key="1">
    <citation type="submission" date="2017-05" db="EMBL/GenBank/DDBJ databases">
        <authorList>
            <person name="Varghese N."/>
            <person name="Submissions S."/>
        </authorList>
    </citation>
    <scope>NUCLEOTIDE SEQUENCE [LARGE SCALE GENOMIC DNA]</scope>
    <source>
        <strain evidence="1 2">DSM 25457</strain>
    </source>
</reference>
<protein>
    <submittedName>
        <fullName evidence="1">Uncharacterized protein</fullName>
    </submittedName>
</protein>
<evidence type="ECO:0000313" key="2">
    <source>
        <dbReference type="Proteomes" id="UP001158067"/>
    </source>
</evidence>
<sequence length="128" mass="14582">MIRNDTATIALTSGDTELRFSWLQYDGDNCFSSHIVDFASPGQRFTHDYKECHVRSSRIITEILDANVGEKGFGFRIPEIVYYDVKLADGAFTYHANSDELPREISVTLTDFTVSVEQNWKTYWGDGV</sequence>
<proteinExistence type="predicted"/>
<accession>A0ABY1QRC3</accession>
<dbReference type="RefSeq" id="WP_283435460.1">
    <property type="nucleotide sequence ID" value="NZ_FXUG01000024.1"/>
</dbReference>
<dbReference type="EMBL" id="FXUG01000024">
    <property type="protein sequence ID" value="SMP78093.1"/>
    <property type="molecule type" value="Genomic_DNA"/>
</dbReference>
<name>A0ABY1QRC3_9BACT</name>
<keyword evidence="2" id="KW-1185">Reference proteome</keyword>
<evidence type="ECO:0000313" key="1">
    <source>
        <dbReference type="EMBL" id="SMP78093.1"/>
    </source>
</evidence>
<organism evidence="1 2">
    <name type="scientific">Neorhodopirellula lusitana</name>
    <dbReference type="NCBI Taxonomy" id="445327"/>
    <lineage>
        <taxon>Bacteria</taxon>
        <taxon>Pseudomonadati</taxon>
        <taxon>Planctomycetota</taxon>
        <taxon>Planctomycetia</taxon>
        <taxon>Pirellulales</taxon>
        <taxon>Pirellulaceae</taxon>
        <taxon>Neorhodopirellula</taxon>
    </lineage>
</organism>
<comment type="caution">
    <text evidence="1">The sequence shown here is derived from an EMBL/GenBank/DDBJ whole genome shotgun (WGS) entry which is preliminary data.</text>
</comment>